<evidence type="ECO:0000313" key="1">
    <source>
        <dbReference type="EMBL" id="KAG0420072.1"/>
    </source>
</evidence>
<gene>
    <name evidence="1" type="ORF">HPB47_003701</name>
</gene>
<accession>A0AC60PHV0</accession>
<sequence length="303" mass="34670">MEVQPKRLLDFLRIAHHPTWIHIYHSTKKFLEEYGNLKTYNQVGQFVINLLEAMLDRSGSTVLNMESPFKVFCDECDAFAHQTFKYSTTCFPIPAVQTLFDFWNSYLVPEDREDYGSALTIKIEDSPETLCISSEEESTPATDKLPSTERSKRRRSCSPVSGVICTSYTSVHGQEDTASVMPSKGSALNDEHNVPTTSTTSLKSTGTTSWNIFCDNHGDCSIVRSRDPPSYSHVLKMELWTKENWNKSPISDRWQRSQIRMCVPLGIVGEKTSMDLVLQLKEKILKNLFELCPDTKMHKFRKY</sequence>
<reference evidence="1 2" key="1">
    <citation type="journal article" date="2020" name="Cell">
        <title>Large-Scale Comparative Analyses of Tick Genomes Elucidate Their Genetic Diversity and Vector Capacities.</title>
        <authorList>
            <consortium name="Tick Genome and Microbiome Consortium (TIGMIC)"/>
            <person name="Jia N."/>
            <person name="Wang J."/>
            <person name="Shi W."/>
            <person name="Du L."/>
            <person name="Sun Y."/>
            <person name="Zhan W."/>
            <person name="Jiang J.F."/>
            <person name="Wang Q."/>
            <person name="Zhang B."/>
            <person name="Ji P."/>
            <person name="Bell-Sakyi L."/>
            <person name="Cui X.M."/>
            <person name="Yuan T.T."/>
            <person name="Jiang B.G."/>
            <person name="Yang W.F."/>
            <person name="Lam T.T."/>
            <person name="Chang Q.C."/>
            <person name="Ding S.J."/>
            <person name="Wang X.J."/>
            <person name="Zhu J.G."/>
            <person name="Ruan X.D."/>
            <person name="Zhao L."/>
            <person name="Wei J.T."/>
            <person name="Ye R.Z."/>
            <person name="Que T.C."/>
            <person name="Du C.H."/>
            <person name="Zhou Y.H."/>
            <person name="Cheng J.X."/>
            <person name="Dai P.F."/>
            <person name="Guo W.B."/>
            <person name="Han X.H."/>
            <person name="Huang E.J."/>
            <person name="Li L.F."/>
            <person name="Wei W."/>
            <person name="Gao Y.C."/>
            <person name="Liu J.Z."/>
            <person name="Shao H.Z."/>
            <person name="Wang X."/>
            <person name="Wang C.C."/>
            <person name="Yang T.C."/>
            <person name="Huo Q.B."/>
            <person name="Li W."/>
            <person name="Chen H.Y."/>
            <person name="Chen S.E."/>
            <person name="Zhou L.G."/>
            <person name="Ni X.B."/>
            <person name="Tian J.H."/>
            <person name="Sheng Y."/>
            <person name="Liu T."/>
            <person name="Pan Y.S."/>
            <person name="Xia L.Y."/>
            <person name="Li J."/>
            <person name="Zhao F."/>
            <person name="Cao W.C."/>
        </authorList>
    </citation>
    <scope>NUCLEOTIDE SEQUENCE [LARGE SCALE GENOMIC DNA]</scope>
    <source>
        <strain evidence="1">Iper-2018</strain>
    </source>
</reference>
<dbReference type="EMBL" id="JABSTQ010010548">
    <property type="protein sequence ID" value="KAG0420072.1"/>
    <property type="molecule type" value="Genomic_DNA"/>
</dbReference>
<protein>
    <submittedName>
        <fullName evidence="1">Uncharacterized protein</fullName>
    </submittedName>
</protein>
<keyword evidence="2" id="KW-1185">Reference proteome</keyword>
<dbReference type="Proteomes" id="UP000805193">
    <property type="component" value="Unassembled WGS sequence"/>
</dbReference>
<proteinExistence type="predicted"/>
<name>A0AC60PHV0_IXOPE</name>
<organism evidence="1 2">
    <name type="scientific">Ixodes persulcatus</name>
    <name type="common">Taiga tick</name>
    <dbReference type="NCBI Taxonomy" id="34615"/>
    <lineage>
        <taxon>Eukaryota</taxon>
        <taxon>Metazoa</taxon>
        <taxon>Ecdysozoa</taxon>
        <taxon>Arthropoda</taxon>
        <taxon>Chelicerata</taxon>
        <taxon>Arachnida</taxon>
        <taxon>Acari</taxon>
        <taxon>Parasitiformes</taxon>
        <taxon>Ixodida</taxon>
        <taxon>Ixodoidea</taxon>
        <taxon>Ixodidae</taxon>
        <taxon>Ixodinae</taxon>
        <taxon>Ixodes</taxon>
    </lineage>
</organism>
<evidence type="ECO:0000313" key="2">
    <source>
        <dbReference type="Proteomes" id="UP000805193"/>
    </source>
</evidence>
<comment type="caution">
    <text evidence="1">The sequence shown here is derived from an EMBL/GenBank/DDBJ whole genome shotgun (WGS) entry which is preliminary data.</text>
</comment>